<organism evidence="2 3">
    <name type="scientific">Gordonia jacobaea</name>
    <dbReference type="NCBI Taxonomy" id="122202"/>
    <lineage>
        <taxon>Bacteria</taxon>
        <taxon>Bacillati</taxon>
        <taxon>Actinomycetota</taxon>
        <taxon>Actinomycetes</taxon>
        <taxon>Mycobacteriales</taxon>
        <taxon>Gordoniaceae</taxon>
        <taxon>Gordonia</taxon>
    </lineage>
</organism>
<accession>A0ABR5IE88</accession>
<sequence length="183" mass="19540">MTAASDHRVRLCHTAHLEPGRMPQLMRLLDAAFDGDFDDTDLDHALGGMHALIVDESDELIGHAAVVARSVLVDDQPRRCGYVEAVAVSPTHQREGLGGALMAAIEDVIDNAYDLGALGASDAGMRLYESRGWIPWVGTLGVLSPDGWAPTPDDEGAVLVRNIGGLDSAVARLSCDWRAGDVW</sequence>
<dbReference type="SUPFAM" id="SSF55729">
    <property type="entry name" value="Acyl-CoA N-acyltransferases (Nat)"/>
    <property type="match status" value="1"/>
</dbReference>
<reference evidence="2 3" key="1">
    <citation type="submission" date="2015-05" db="EMBL/GenBank/DDBJ databases">
        <title>Draft genome sequence of the bacterium Gordonia jacobaea a new member of the Gordonia genus.</title>
        <authorList>
            <person name="Jimenez-Galisteo G."/>
            <person name="Dominguez A."/>
            <person name="Munoz E."/>
            <person name="Vinas M."/>
        </authorList>
    </citation>
    <scope>NUCLEOTIDE SEQUENCE [LARGE SCALE GENOMIC DNA]</scope>
    <source>
        <strain evidence="3">mv1</strain>
    </source>
</reference>
<dbReference type="Pfam" id="PF13527">
    <property type="entry name" value="Acetyltransf_9"/>
    <property type="match status" value="1"/>
</dbReference>
<evidence type="ECO:0000313" key="2">
    <source>
        <dbReference type="EMBL" id="KNA91926.1"/>
    </source>
</evidence>
<dbReference type="EMBL" id="LDTZ01000015">
    <property type="protein sequence ID" value="KNA91926.1"/>
    <property type="molecule type" value="Genomic_DNA"/>
</dbReference>
<evidence type="ECO:0000313" key="3">
    <source>
        <dbReference type="Proteomes" id="UP000037247"/>
    </source>
</evidence>
<feature type="domain" description="N-acetyltransferase" evidence="1">
    <location>
        <begin position="12"/>
        <end position="164"/>
    </location>
</feature>
<gene>
    <name evidence="2" type="ORF">ABW18_06975</name>
</gene>
<dbReference type="InterPro" id="IPR000182">
    <property type="entry name" value="GNAT_dom"/>
</dbReference>
<dbReference type="InterPro" id="IPR016181">
    <property type="entry name" value="Acyl_CoA_acyltransferase"/>
</dbReference>
<dbReference type="Gene3D" id="3.40.630.30">
    <property type="match status" value="1"/>
</dbReference>
<comment type="caution">
    <text evidence="2">The sequence shown here is derived from an EMBL/GenBank/DDBJ whole genome shotgun (WGS) entry which is preliminary data.</text>
</comment>
<dbReference type="RefSeq" id="WP_049698263.1">
    <property type="nucleotide sequence ID" value="NZ_JAQDQF010000005.1"/>
</dbReference>
<proteinExistence type="predicted"/>
<dbReference type="PROSITE" id="PS51186">
    <property type="entry name" value="GNAT"/>
    <property type="match status" value="1"/>
</dbReference>
<name>A0ABR5IE88_9ACTN</name>
<dbReference type="CDD" id="cd04301">
    <property type="entry name" value="NAT_SF"/>
    <property type="match status" value="1"/>
</dbReference>
<dbReference type="Proteomes" id="UP000037247">
    <property type="component" value="Unassembled WGS sequence"/>
</dbReference>
<evidence type="ECO:0000259" key="1">
    <source>
        <dbReference type="PROSITE" id="PS51186"/>
    </source>
</evidence>
<protein>
    <submittedName>
        <fullName evidence="2">Aminoglycoside 2'-N-acetyltransferase</fullName>
    </submittedName>
</protein>
<keyword evidence="3" id="KW-1185">Reference proteome</keyword>